<dbReference type="NCBIfam" id="TIGR00632">
    <property type="entry name" value="vsr"/>
    <property type="match status" value="1"/>
</dbReference>
<gene>
    <name evidence="8" type="ORF">LY11_05043</name>
</gene>
<keyword evidence="1" id="KW-0540">Nuclease</keyword>
<comment type="similarity">
    <text evidence="6">Belongs to the Vsr family.</text>
</comment>
<dbReference type="GO" id="GO:0006298">
    <property type="term" value="P:mismatch repair"/>
    <property type="evidence" value="ECO:0007669"/>
    <property type="project" value="InterPro"/>
</dbReference>
<proteinExistence type="inferred from homology"/>
<dbReference type="GO" id="GO:0016787">
    <property type="term" value="F:hydrolase activity"/>
    <property type="evidence" value="ECO:0007669"/>
    <property type="project" value="UniProtKB-KW"/>
</dbReference>
<protein>
    <submittedName>
        <fullName evidence="8">T/G mismatch-specific endonuclease</fullName>
    </submittedName>
</protein>
<evidence type="ECO:0000256" key="5">
    <source>
        <dbReference type="ARBA" id="ARBA00023204"/>
    </source>
</evidence>
<feature type="domain" description="DUF559" evidence="7">
    <location>
        <begin position="114"/>
        <end position="155"/>
    </location>
</feature>
<dbReference type="CDD" id="cd00221">
    <property type="entry name" value="Vsr"/>
    <property type="match status" value="1"/>
</dbReference>
<name>A0A327RZX1_9SPHI</name>
<dbReference type="AlphaFoldDB" id="A0A327RZX1"/>
<evidence type="ECO:0000259" key="7">
    <source>
        <dbReference type="Pfam" id="PF04480"/>
    </source>
</evidence>
<dbReference type="GO" id="GO:0004519">
    <property type="term" value="F:endonuclease activity"/>
    <property type="evidence" value="ECO:0007669"/>
    <property type="project" value="UniProtKB-KW"/>
</dbReference>
<dbReference type="OrthoDB" id="9801520at2"/>
<dbReference type="SUPFAM" id="SSF52980">
    <property type="entry name" value="Restriction endonuclease-like"/>
    <property type="match status" value="1"/>
</dbReference>
<evidence type="ECO:0000256" key="4">
    <source>
        <dbReference type="ARBA" id="ARBA00022801"/>
    </source>
</evidence>
<evidence type="ECO:0000313" key="8">
    <source>
        <dbReference type="EMBL" id="RAJ20993.1"/>
    </source>
</evidence>
<organism evidence="8 9">
    <name type="scientific">Pedobacter cryoconitis</name>
    <dbReference type="NCBI Taxonomy" id="188932"/>
    <lineage>
        <taxon>Bacteria</taxon>
        <taxon>Pseudomonadati</taxon>
        <taxon>Bacteroidota</taxon>
        <taxon>Sphingobacteriia</taxon>
        <taxon>Sphingobacteriales</taxon>
        <taxon>Sphingobacteriaceae</taxon>
        <taxon>Pedobacter</taxon>
    </lineage>
</organism>
<keyword evidence="3" id="KW-0227">DNA damage</keyword>
<dbReference type="InterPro" id="IPR007569">
    <property type="entry name" value="DUF559"/>
</dbReference>
<keyword evidence="4" id="KW-0378">Hydrolase</keyword>
<keyword evidence="5" id="KW-0234">DNA repair</keyword>
<evidence type="ECO:0000256" key="1">
    <source>
        <dbReference type="ARBA" id="ARBA00022722"/>
    </source>
</evidence>
<comment type="caution">
    <text evidence="8">The sequence shown here is derived from an EMBL/GenBank/DDBJ whole genome shotgun (WGS) entry which is preliminary data.</text>
</comment>
<sequence>MDSKEYKNHDEIIKVPRFTSDSGFHTNEHRSINMSKIKAKNSAAEMLLRKALWAKGIRYRVHVNQLIGKPDLVIKKYHLVIFIDGSFWHGYQWDKKRLSIKDNKDFWIPKIERNMQRDNSYNEILKSKGYTVMRFWDHDVKKRLDACINQIMLYLEAAKNGKIPVSE</sequence>
<dbReference type="EMBL" id="QLLR01000045">
    <property type="protein sequence ID" value="RAJ20993.1"/>
    <property type="molecule type" value="Genomic_DNA"/>
</dbReference>
<dbReference type="Gene3D" id="3.40.960.10">
    <property type="entry name" value="VSR Endonuclease"/>
    <property type="match status" value="1"/>
</dbReference>
<dbReference type="InterPro" id="IPR011335">
    <property type="entry name" value="Restrct_endonuc-II-like"/>
</dbReference>
<reference evidence="8 9" key="1">
    <citation type="submission" date="2018-06" db="EMBL/GenBank/DDBJ databases">
        <title>Genomic Encyclopedia of Archaeal and Bacterial Type Strains, Phase II (KMG-II): from individual species to whole genera.</title>
        <authorList>
            <person name="Goeker M."/>
        </authorList>
    </citation>
    <scope>NUCLEOTIDE SEQUENCE [LARGE SCALE GENOMIC DNA]</scope>
    <source>
        <strain evidence="8 9">DSM 14825</strain>
    </source>
</reference>
<dbReference type="InterPro" id="IPR004603">
    <property type="entry name" value="DNA_mismatch_endonuc_vsr"/>
</dbReference>
<evidence type="ECO:0000313" key="9">
    <source>
        <dbReference type="Proteomes" id="UP000249754"/>
    </source>
</evidence>
<dbReference type="Proteomes" id="UP000249754">
    <property type="component" value="Unassembled WGS sequence"/>
</dbReference>
<dbReference type="Pfam" id="PF03852">
    <property type="entry name" value="Vsr"/>
    <property type="match status" value="1"/>
</dbReference>
<keyword evidence="2 8" id="KW-0255">Endonuclease</keyword>
<dbReference type="RefSeq" id="WP_111636325.1">
    <property type="nucleotide sequence ID" value="NZ_QLLR01000045.1"/>
</dbReference>
<dbReference type="Pfam" id="PF04480">
    <property type="entry name" value="DUF559"/>
    <property type="match status" value="1"/>
</dbReference>
<evidence type="ECO:0000256" key="6">
    <source>
        <dbReference type="ARBA" id="ARBA00029466"/>
    </source>
</evidence>
<evidence type="ECO:0000256" key="3">
    <source>
        <dbReference type="ARBA" id="ARBA00022763"/>
    </source>
</evidence>
<evidence type="ECO:0000256" key="2">
    <source>
        <dbReference type="ARBA" id="ARBA00022759"/>
    </source>
</evidence>
<accession>A0A327RZX1</accession>